<evidence type="ECO:0000256" key="7">
    <source>
        <dbReference type="ARBA" id="ARBA00093361"/>
    </source>
</evidence>
<sequence>MLWQRTLQMYGLPATNLLRLEIYGLIARFFDFYFGLDEGKQTPDIRTDLRFEESFFMILQSGLRSNDSLARKYSAYILKRIIDFTEKYPSTIATKTENDWTRFFRWNVDKTKQYSDCWEDWFLLYDIMHESVIHLVDPVLHRFESLLNADNGMDPSWWTLIFYRGFQNETASVKRGLLEYIFSRENSQTLHKMGVEQGFMFGALFKTVDNTSLFQVPTQGALVSPFGEHLRAFIYRLVQALQTEHKVNFLRQLIHHFSHVVSSPAPILYAMEALAEVDRVSAWGPEELKSLRVLVDRHRNFNIPTTKKFLRKLGVAATVRLAHTATLSFSDIAKTVSSLVNEYPIKASSQEFRMIRYWLENDVSANKSLDSIRQGLKDRIETYVCELKSEDIPETVLRSQANVLARASVFAVSTNEGHVDKEKLLDLLNAFLIHLTDSSISDVMFSRLLTLLESLWENFEATFDNQLNFTKAVHLDDDALLYILARIEGKYLNKEESNVVDGDVVDLYLSLTKRILGKESALELENKTEAIQTYYEKCIDLLKHRSSAVDPNKELSKPFHIQLLRILYQAATDLSYYSLDYDDQALSLVHGLPMKRTQEAIQQRSWGDVIASFIRYKWECVESIILYANAARKSNVTKECFDPVELYEVAIDQLESASEMCGEAIISSFGPLFAFPWEKNSELVSRCVDLAIELMKENINQSKTFPLLIKAFINVIFQPELLSVPELNEENGPIKKALHMVLDTGDLKPFIVAQASKHLHSYWSTFTEDACRSMQQYAPEFSKLAVFGPLRDREDQKLEAAISLKIATSEELEEAEGTAASVFNQNDYLVRVYMNDILLRLDTNNERHREFANTLLTSFFHILENDALYEYMYTNTVEHRLKLRVCCSTILIIDLVSEDKVDACLEILFEITRKETVTSVRCYLEWSIIRLLCRFPDRLPLYYQKLSDTSHKPNYVISLLTLSFTLGQCLPETCIEGYFDEIFIRLLPWLITNHFTIRLFAYCGWQHNWKACIKRGHGAMLENNRYLDSIGNFMETYVDCIKFFDKIQAQFYMARFDPIQDFNVEFIFRQMMTEFQVIDNEKIGSKAFVRVNPQRVKRCPFENPERGSVYTAADPSELIGTEQPDAMATIDTLSNQSSEDVYQKKIMPWEMMLETDMDLTKNLVKKNRRRNDLIVVASLIDRLPNLAGLCRTCEIFNASLLVVPTLKIKEDIGFTSVSVASERWMPMTEVPESEVAKFLKEKREEGYTICGLEQTTTSATLGEYMFPEKCVLLLGKEKQGVPADLLQMLDITIEIPQYGITRSLNVHVSGAICIYEYTKQMQWRQQAAINQS</sequence>
<keyword evidence="5" id="KW-0007">Acetylation</keyword>
<dbReference type="Gene3D" id="3.40.1280.10">
    <property type="match status" value="1"/>
</dbReference>
<evidence type="ECO:0000256" key="6">
    <source>
        <dbReference type="ARBA" id="ARBA00093266"/>
    </source>
</evidence>
<evidence type="ECO:0000256" key="2">
    <source>
        <dbReference type="ARBA" id="ARBA00022679"/>
    </source>
</evidence>
<evidence type="ECO:0000259" key="11">
    <source>
        <dbReference type="Pfam" id="PF00588"/>
    </source>
</evidence>
<dbReference type="RefSeq" id="XP_023468278.1">
    <property type="nucleotide sequence ID" value="XM_023605140.1"/>
</dbReference>
<proteinExistence type="predicted"/>
<dbReference type="GO" id="GO:0030488">
    <property type="term" value="P:tRNA methylation"/>
    <property type="evidence" value="ECO:0007669"/>
    <property type="project" value="InterPro"/>
</dbReference>
<accession>A0A2G4T0L9</accession>
<name>A0A2G4T0L9_RHIZD</name>
<dbReference type="GeneID" id="35436130"/>
<dbReference type="InterPro" id="IPR056921">
    <property type="entry name" value="TARBP1_dom"/>
</dbReference>
<evidence type="ECO:0000256" key="9">
    <source>
        <dbReference type="ARBA" id="ARBA00093636"/>
    </source>
</evidence>
<comment type="catalytic activity">
    <reaction evidence="6">
        <text>guanosine(18) in tRNA + S-adenosyl-L-methionine = 2'-O-methylguanosine(18) in tRNA + S-adenosyl-L-homocysteine + H(+)</text>
        <dbReference type="Rhea" id="RHEA:20077"/>
        <dbReference type="Rhea" id="RHEA-COMP:10190"/>
        <dbReference type="Rhea" id="RHEA-COMP:10192"/>
        <dbReference type="ChEBI" id="CHEBI:15378"/>
        <dbReference type="ChEBI" id="CHEBI:57856"/>
        <dbReference type="ChEBI" id="CHEBI:59789"/>
        <dbReference type="ChEBI" id="CHEBI:74269"/>
        <dbReference type="ChEBI" id="CHEBI:74445"/>
        <dbReference type="EC" id="2.1.1.34"/>
    </reaction>
    <physiologicalReaction direction="left-to-right" evidence="6">
        <dbReference type="Rhea" id="RHEA:20078"/>
    </physiologicalReaction>
</comment>
<dbReference type="EC" id="2.1.1.34" evidence="8"/>
<keyword evidence="1" id="KW-0489">Methyltransferase</keyword>
<dbReference type="Proteomes" id="UP000242254">
    <property type="component" value="Unassembled WGS sequence"/>
</dbReference>
<dbReference type="STRING" id="1340429.A0A2G4T0L9"/>
<dbReference type="PANTHER" id="PTHR12029">
    <property type="entry name" value="RNA METHYLTRANSFERASE"/>
    <property type="match status" value="1"/>
</dbReference>
<evidence type="ECO:0000313" key="13">
    <source>
        <dbReference type="EMBL" id="PHZ14570.1"/>
    </source>
</evidence>
<dbReference type="GO" id="GO:0141100">
    <property type="term" value="F:tRNA (guanine(18)-2'-O)-methyltransferase activity"/>
    <property type="evidence" value="ECO:0007669"/>
    <property type="project" value="UniProtKB-EC"/>
</dbReference>
<dbReference type="Pfam" id="PF00588">
    <property type="entry name" value="SpoU_methylase"/>
    <property type="match status" value="1"/>
</dbReference>
<dbReference type="InterPro" id="IPR029026">
    <property type="entry name" value="tRNA_m1G_MTases_N"/>
</dbReference>
<dbReference type="InterPro" id="IPR045330">
    <property type="entry name" value="TRM3/TARBP1"/>
</dbReference>
<dbReference type="CDD" id="cd18091">
    <property type="entry name" value="SpoU-like_TRM3-like"/>
    <property type="match status" value="1"/>
</dbReference>
<organism evidence="13 14">
    <name type="scientific">Rhizopus microsporus ATCC 52813</name>
    <dbReference type="NCBI Taxonomy" id="1340429"/>
    <lineage>
        <taxon>Eukaryota</taxon>
        <taxon>Fungi</taxon>
        <taxon>Fungi incertae sedis</taxon>
        <taxon>Mucoromycota</taxon>
        <taxon>Mucoromycotina</taxon>
        <taxon>Mucoromycetes</taxon>
        <taxon>Mucorales</taxon>
        <taxon>Mucorineae</taxon>
        <taxon>Rhizopodaceae</taxon>
        <taxon>Rhizopus</taxon>
    </lineage>
</organism>
<dbReference type="InterPro" id="IPR001537">
    <property type="entry name" value="SpoU_MeTrfase"/>
</dbReference>
<dbReference type="PANTHER" id="PTHR12029:SF11">
    <property type="entry name" value="METHYLTRANSFERASE TARBP1-RELATED"/>
    <property type="match status" value="1"/>
</dbReference>
<dbReference type="GO" id="GO:0003723">
    <property type="term" value="F:RNA binding"/>
    <property type="evidence" value="ECO:0007669"/>
    <property type="project" value="UniProtKB-KW"/>
</dbReference>
<feature type="domain" description="tRNA/rRNA methyltransferase SpoU type" evidence="11">
    <location>
        <begin position="1173"/>
        <end position="1315"/>
    </location>
</feature>
<keyword evidence="3" id="KW-0949">S-adenosyl-L-methionine</keyword>
<evidence type="ECO:0000256" key="5">
    <source>
        <dbReference type="ARBA" id="ARBA00022990"/>
    </source>
</evidence>
<keyword evidence="14" id="KW-1185">Reference proteome</keyword>
<comment type="function">
    <text evidence="7">S-adenosyl-L-methionine-dependent 2'-O-ribose methyltransferase that catalyzes the formation of 2'-O-methylguanosine at position 18 (Gm18) in a subset of tRNA. Selectively mediates Gm18 methylation of tRNAGln-TTG/CTG and tRNASer-TGA/GCT. Gm18 modification can enhance the stability of modified tRNAs.</text>
</comment>
<feature type="domain" description="TARBP1" evidence="12">
    <location>
        <begin position="21"/>
        <end position="150"/>
    </location>
</feature>
<dbReference type="SUPFAM" id="SSF48371">
    <property type="entry name" value="ARM repeat"/>
    <property type="match status" value="1"/>
</dbReference>
<dbReference type="InterPro" id="IPR029028">
    <property type="entry name" value="Alpha/beta_knot_MTases"/>
</dbReference>
<keyword evidence="4" id="KW-0694">RNA-binding</keyword>
<dbReference type="SUPFAM" id="SSF75217">
    <property type="entry name" value="alpha/beta knot"/>
    <property type="match status" value="1"/>
</dbReference>
<reference evidence="13 14" key="1">
    <citation type="journal article" date="2016" name="Proc. Natl. Acad. Sci. U.S.A.">
        <title>Lipid metabolic changes in an early divergent fungus govern the establishment of a mutualistic symbiosis with endobacteria.</title>
        <authorList>
            <person name="Lastovetsky O.A."/>
            <person name="Gaspar M.L."/>
            <person name="Mondo S.J."/>
            <person name="LaButti K.M."/>
            <person name="Sandor L."/>
            <person name="Grigoriev I.V."/>
            <person name="Henry S.A."/>
            <person name="Pawlowska T.E."/>
        </authorList>
    </citation>
    <scope>NUCLEOTIDE SEQUENCE [LARGE SCALE GENOMIC DNA]</scope>
    <source>
        <strain evidence="13 14">ATCC 52813</strain>
    </source>
</reference>
<evidence type="ECO:0000256" key="10">
    <source>
        <dbReference type="ARBA" id="ARBA00093656"/>
    </source>
</evidence>
<gene>
    <name evidence="13" type="ORF">RHIMIDRAFT_103052</name>
</gene>
<evidence type="ECO:0000313" key="14">
    <source>
        <dbReference type="Proteomes" id="UP000242254"/>
    </source>
</evidence>
<evidence type="ECO:0000256" key="3">
    <source>
        <dbReference type="ARBA" id="ARBA00022691"/>
    </source>
</evidence>
<dbReference type="Pfam" id="PF25050">
    <property type="entry name" value="TARBP1"/>
    <property type="match status" value="1"/>
</dbReference>
<evidence type="ECO:0000256" key="1">
    <source>
        <dbReference type="ARBA" id="ARBA00022603"/>
    </source>
</evidence>
<dbReference type="InterPro" id="IPR016024">
    <property type="entry name" value="ARM-type_fold"/>
</dbReference>
<evidence type="ECO:0000259" key="12">
    <source>
        <dbReference type="Pfam" id="PF25050"/>
    </source>
</evidence>
<dbReference type="EMBL" id="KZ303845">
    <property type="protein sequence ID" value="PHZ14570.1"/>
    <property type="molecule type" value="Genomic_DNA"/>
</dbReference>
<dbReference type="FunFam" id="3.40.1280.10:FF:000010">
    <property type="entry name" value="probable methyltransferase TARBP1"/>
    <property type="match status" value="1"/>
</dbReference>
<protein>
    <recommendedName>
        <fullName evidence="9">tRNA (guanosine(18)-2'-O)-methyltransferase TARBP1</fullName>
        <ecNumber evidence="8">2.1.1.34</ecNumber>
    </recommendedName>
    <alternativeName>
        <fullName evidence="10">TAR RNA-binding protein 1</fullName>
    </alternativeName>
</protein>
<evidence type="ECO:0000256" key="8">
    <source>
        <dbReference type="ARBA" id="ARBA00093594"/>
    </source>
</evidence>
<keyword evidence="2" id="KW-0808">Transferase</keyword>
<dbReference type="InterPro" id="IPR044748">
    <property type="entry name" value="Trm3/TARBP1_C"/>
</dbReference>
<evidence type="ECO:0000256" key="4">
    <source>
        <dbReference type="ARBA" id="ARBA00022884"/>
    </source>
</evidence>